<dbReference type="SUPFAM" id="SSF52540">
    <property type="entry name" value="P-loop containing nucleoside triphosphate hydrolases"/>
    <property type="match status" value="1"/>
</dbReference>
<dbReference type="GO" id="GO:0046872">
    <property type="term" value="F:metal ion binding"/>
    <property type="evidence" value="ECO:0007669"/>
    <property type="project" value="UniProtKB-KW"/>
</dbReference>
<evidence type="ECO:0000256" key="2">
    <source>
        <dbReference type="ARBA" id="ARBA00007599"/>
    </source>
</evidence>
<evidence type="ECO:0000256" key="10">
    <source>
        <dbReference type="ARBA" id="ARBA00032441"/>
    </source>
</evidence>
<keyword evidence="9" id="KW-0460">Magnesium</keyword>
<evidence type="ECO:0000256" key="5">
    <source>
        <dbReference type="ARBA" id="ARBA00022694"/>
    </source>
</evidence>
<name>A0A6J4UJ41_9BACT</name>
<proteinExistence type="inferred from homology"/>
<dbReference type="PANTHER" id="PTHR33540:SF2">
    <property type="entry name" value="TRNA THREONYLCARBAMOYLADENOSINE BIOSYNTHESIS PROTEIN TSAE"/>
    <property type="match status" value="1"/>
</dbReference>
<evidence type="ECO:0000256" key="4">
    <source>
        <dbReference type="ARBA" id="ARBA00022490"/>
    </source>
</evidence>
<protein>
    <recommendedName>
        <fullName evidence="3">tRNA threonylcarbamoyladenosine biosynthesis protein TsaE</fullName>
    </recommendedName>
    <alternativeName>
        <fullName evidence="10">t(6)A37 threonylcarbamoyladenosine biosynthesis protein TsaE</fullName>
    </alternativeName>
</protein>
<accession>A0A6J4UJ41</accession>
<dbReference type="AlphaFoldDB" id="A0A6J4UJ41"/>
<organism evidence="11">
    <name type="scientific">uncultured Thermomicrobiales bacterium</name>
    <dbReference type="NCBI Taxonomy" id="1645740"/>
    <lineage>
        <taxon>Bacteria</taxon>
        <taxon>Pseudomonadati</taxon>
        <taxon>Thermomicrobiota</taxon>
        <taxon>Thermomicrobia</taxon>
        <taxon>Thermomicrobiales</taxon>
        <taxon>environmental samples</taxon>
    </lineage>
</organism>
<keyword evidence="6" id="KW-0479">Metal-binding</keyword>
<evidence type="ECO:0000256" key="7">
    <source>
        <dbReference type="ARBA" id="ARBA00022741"/>
    </source>
</evidence>
<reference evidence="11" key="1">
    <citation type="submission" date="2020-02" db="EMBL/GenBank/DDBJ databases">
        <authorList>
            <person name="Meier V. D."/>
        </authorList>
    </citation>
    <scope>NUCLEOTIDE SEQUENCE</scope>
    <source>
        <strain evidence="11">AVDCRST_MAG43</strain>
    </source>
</reference>
<dbReference type="Gene3D" id="3.40.50.300">
    <property type="entry name" value="P-loop containing nucleotide triphosphate hydrolases"/>
    <property type="match status" value="1"/>
</dbReference>
<gene>
    <name evidence="11" type="ORF">AVDCRST_MAG43-874</name>
</gene>
<dbReference type="PANTHER" id="PTHR33540">
    <property type="entry name" value="TRNA THREONYLCARBAMOYLADENOSINE BIOSYNTHESIS PROTEIN TSAE"/>
    <property type="match status" value="1"/>
</dbReference>
<evidence type="ECO:0000256" key="3">
    <source>
        <dbReference type="ARBA" id="ARBA00019010"/>
    </source>
</evidence>
<dbReference type="GO" id="GO:0005737">
    <property type="term" value="C:cytoplasm"/>
    <property type="evidence" value="ECO:0007669"/>
    <property type="project" value="UniProtKB-SubCell"/>
</dbReference>
<evidence type="ECO:0000256" key="1">
    <source>
        <dbReference type="ARBA" id="ARBA00004496"/>
    </source>
</evidence>
<evidence type="ECO:0000256" key="6">
    <source>
        <dbReference type="ARBA" id="ARBA00022723"/>
    </source>
</evidence>
<sequence>MVNRLEVPSGAAMRDLGQCLARTLDHGDVVLLHGDLGAGKTTLVQGLARGLRIAGPIQSPTFGIVSEHKGVGRRGDPLILYHLDLYRLEDVEDLESFGYGAYLDPQDGVSAIEWPERAGSWLPDRFTLVTIQHAGADLRHVTIARHGSGDLPDER</sequence>
<evidence type="ECO:0000256" key="8">
    <source>
        <dbReference type="ARBA" id="ARBA00022840"/>
    </source>
</evidence>
<comment type="similarity">
    <text evidence="2">Belongs to the TsaE family.</text>
</comment>
<keyword evidence="5" id="KW-0819">tRNA processing</keyword>
<keyword evidence="4" id="KW-0963">Cytoplasm</keyword>
<keyword evidence="8" id="KW-0067">ATP-binding</keyword>
<dbReference type="NCBIfam" id="TIGR00150">
    <property type="entry name" value="T6A_YjeE"/>
    <property type="match status" value="1"/>
</dbReference>
<dbReference type="Pfam" id="PF02367">
    <property type="entry name" value="TsaE"/>
    <property type="match status" value="1"/>
</dbReference>
<dbReference type="GO" id="GO:0002949">
    <property type="term" value="P:tRNA threonylcarbamoyladenosine modification"/>
    <property type="evidence" value="ECO:0007669"/>
    <property type="project" value="InterPro"/>
</dbReference>
<evidence type="ECO:0000313" key="11">
    <source>
        <dbReference type="EMBL" id="CAA9548829.1"/>
    </source>
</evidence>
<evidence type="ECO:0000256" key="9">
    <source>
        <dbReference type="ARBA" id="ARBA00022842"/>
    </source>
</evidence>
<dbReference type="InterPro" id="IPR003442">
    <property type="entry name" value="T6A_TsaE"/>
</dbReference>
<comment type="subcellular location">
    <subcellularLocation>
        <location evidence="1">Cytoplasm</location>
    </subcellularLocation>
</comment>
<keyword evidence="7" id="KW-0547">Nucleotide-binding</keyword>
<dbReference type="GO" id="GO:0005524">
    <property type="term" value="F:ATP binding"/>
    <property type="evidence" value="ECO:0007669"/>
    <property type="project" value="UniProtKB-KW"/>
</dbReference>
<dbReference type="InterPro" id="IPR027417">
    <property type="entry name" value="P-loop_NTPase"/>
</dbReference>
<dbReference type="EMBL" id="CADCWI010000043">
    <property type="protein sequence ID" value="CAA9548829.1"/>
    <property type="molecule type" value="Genomic_DNA"/>
</dbReference>